<dbReference type="Pfam" id="PF06140">
    <property type="entry name" value="Ifi-6-16"/>
    <property type="match status" value="1"/>
</dbReference>
<dbReference type="InterPro" id="IPR038213">
    <property type="entry name" value="IFI6/IFI27-like_sf"/>
</dbReference>
<sequence>MQPCRNVLLPALSPVWATRQCFASKATKMPALLSEIQKRLGNMGKGAVIGTAVGVATVCAVPVLLGAVGFTSGGIAAASLAAKWMSASAIANGGGVAAGSLVAGLQSVGAAGLAVGTKVGITATAASAGAAVGAFKKDGPTSS</sequence>
<dbReference type="InterPro" id="IPR009311">
    <property type="entry name" value="IFI6/IFI27-like"/>
</dbReference>
<keyword evidence="4 6" id="KW-1133">Transmembrane helix</keyword>
<dbReference type="AlphaFoldDB" id="A0A8D2L5B7"/>
<dbReference type="Gene3D" id="6.10.110.10">
    <property type="match status" value="1"/>
</dbReference>
<keyword evidence="8" id="KW-1185">Reference proteome</keyword>
<evidence type="ECO:0000256" key="1">
    <source>
        <dbReference type="ARBA" id="ARBA00004141"/>
    </source>
</evidence>
<organism evidence="7 8">
    <name type="scientific">Varanus komodoensis</name>
    <name type="common">Komodo dragon</name>
    <dbReference type="NCBI Taxonomy" id="61221"/>
    <lineage>
        <taxon>Eukaryota</taxon>
        <taxon>Metazoa</taxon>
        <taxon>Chordata</taxon>
        <taxon>Craniata</taxon>
        <taxon>Vertebrata</taxon>
        <taxon>Euteleostomi</taxon>
        <taxon>Lepidosauria</taxon>
        <taxon>Squamata</taxon>
        <taxon>Bifurcata</taxon>
        <taxon>Unidentata</taxon>
        <taxon>Episquamata</taxon>
        <taxon>Toxicofera</taxon>
        <taxon>Anguimorpha</taxon>
        <taxon>Paleoanguimorpha</taxon>
        <taxon>Varanoidea</taxon>
        <taxon>Varanidae</taxon>
        <taxon>Varanus</taxon>
    </lineage>
</organism>
<gene>
    <name evidence="7" type="primary">LOC123020664</name>
</gene>
<protein>
    <submittedName>
        <fullName evidence="7">Uncharacterized protein</fullName>
    </submittedName>
</protein>
<reference evidence="7" key="2">
    <citation type="submission" date="2025-09" db="UniProtKB">
        <authorList>
            <consortium name="Ensembl"/>
        </authorList>
    </citation>
    <scope>IDENTIFICATION</scope>
</reference>
<dbReference type="GO" id="GO:0031966">
    <property type="term" value="C:mitochondrial membrane"/>
    <property type="evidence" value="ECO:0007669"/>
    <property type="project" value="TreeGrafter"/>
</dbReference>
<dbReference type="GO" id="GO:0001836">
    <property type="term" value="P:release of cytochrome c from mitochondria"/>
    <property type="evidence" value="ECO:0007669"/>
    <property type="project" value="TreeGrafter"/>
</dbReference>
<dbReference type="Proteomes" id="UP000694545">
    <property type="component" value="Unplaced"/>
</dbReference>
<dbReference type="PANTHER" id="PTHR16932:SF18">
    <property type="entry name" value="INTERFERON, ALPHA-INDUCIBLE PROTEIN 27-LIKE 2"/>
    <property type="match status" value="1"/>
</dbReference>
<evidence type="ECO:0000256" key="3">
    <source>
        <dbReference type="ARBA" id="ARBA00022692"/>
    </source>
</evidence>
<evidence type="ECO:0000256" key="4">
    <source>
        <dbReference type="ARBA" id="ARBA00022989"/>
    </source>
</evidence>
<proteinExistence type="inferred from homology"/>
<comment type="subcellular location">
    <subcellularLocation>
        <location evidence="1">Membrane</location>
        <topology evidence="1">Multi-pass membrane protein</topology>
    </subcellularLocation>
</comment>
<dbReference type="PANTHER" id="PTHR16932">
    <property type="entry name" value="INTERFERON ALPHA-INDUCIBLE PROTEIN 27"/>
    <property type="match status" value="1"/>
</dbReference>
<evidence type="ECO:0000313" key="8">
    <source>
        <dbReference type="Proteomes" id="UP000694545"/>
    </source>
</evidence>
<comment type="similarity">
    <text evidence="2">Belongs to the IFI6/IFI27 family.</text>
</comment>
<evidence type="ECO:0000256" key="6">
    <source>
        <dbReference type="SAM" id="Phobius"/>
    </source>
</evidence>
<keyword evidence="5 6" id="KW-0472">Membrane</keyword>
<evidence type="ECO:0000256" key="5">
    <source>
        <dbReference type="ARBA" id="ARBA00023136"/>
    </source>
</evidence>
<dbReference type="Ensembl" id="ENSVKKT00000017237.1">
    <property type="protein sequence ID" value="ENSVKKP00000016817.1"/>
    <property type="gene ID" value="ENSVKKG00000011495.1"/>
</dbReference>
<feature type="transmembrane region" description="Helical" evidence="6">
    <location>
        <begin position="47"/>
        <end position="70"/>
    </location>
</feature>
<dbReference type="GeneID" id="123020664"/>
<evidence type="ECO:0000256" key="2">
    <source>
        <dbReference type="ARBA" id="ARBA00007262"/>
    </source>
</evidence>
<evidence type="ECO:0000313" key="7">
    <source>
        <dbReference type="Ensembl" id="ENSVKKP00000016817.1"/>
    </source>
</evidence>
<dbReference type="GO" id="GO:0097193">
    <property type="term" value="P:intrinsic apoptotic signaling pathway"/>
    <property type="evidence" value="ECO:0007669"/>
    <property type="project" value="TreeGrafter"/>
</dbReference>
<keyword evidence="3 6" id="KW-0812">Transmembrane</keyword>
<accession>A0A8D2L5B7</accession>
<name>A0A8D2L5B7_VARKO</name>
<dbReference type="RefSeq" id="XP_044280616.1">
    <property type="nucleotide sequence ID" value="XM_044424681.1"/>
</dbReference>
<reference evidence="7" key="1">
    <citation type="submission" date="2025-08" db="UniProtKB">
        <authorList>
            <consortium name="Ensembl"/>
        </authorList>
    </citation>
    <scope>IDENTIFICATION</scope>
</reference>